<dbReference type="InterPro" id="IPR036890">
    <property type="entry name" value="HATPase_C_sf"/>
</dbReference>
<dbReference type="GO" id="GO:0000155">
    <property type="term" value="F:phosphorelay sensor kinase activity"/>
    <property type="evidence" value="ECO:0007669"/>
    <property type="project" value="InterPro"/>
</dbReference>
<accession>A0A9J6ZB02</accession>
<dbReference type="KEGG" id="plig:NAG76_14920"/>
<keyword evidence="2" id="KW-1003">Cell membrane</keyword>
<dbReference type="GO" id="GO:0005886">
    <property type="term" value="C:plasma membrane"/>
    <property type="evidence" value="ECO:0007669"/>
    <property type="project" value="UniProtKB-SubCell"/>
</dbReference>
<keyword evidence="6" id="KW-0812">Transmembrane</keyword>
<dbReference type="SMART" id="SM00304">
    <property type="entry name" value="HAMP"/>
    <property type="match status" value="1"/>
</dbReference>
<sequence length="582" mass="68192">MFNFPVTSLRRTIFFRSVFTYLLVIIPIIILGLYLYNWSYNNASKDISRATVTQLNYYLEDLEREIEWMELQQFDLVEDGELSKLAVTWGKLSNVERRASMNYLLHRLTSFKNSSAFIKDINVHIYSISKTISAMNSVIELDEQAYTQLIANVSKNRDRLYYSDDAVYLIASKYGGGKGDLPSYVVQIELDSEKLKESLQLLSIYEDSGSFLTSSYSGYTVMSNDESKDVVENYLEKVKETRNFLTQLTVNQEKYHIDNAYSNKLKLMLVTYLPEETVKRPLSFFYNWAWLFAMSSVIAIVVFSYSTYRFIHKPLLMLVQSFRIMEAGELDRPIVHDKKDEFGYLYTRFNHMLIKLKNLIDQDYKQKMMMQKSELKQLQSQINPHFLYNSFFILNSLAKVGDTERIEQFTIMLGEYFRFITRNGEDLVLLSEEIKHSRMYTDIQELRFSRRIRVQFNELPMEMETVKVPRLIVQPIIENAYEHSLEKMSEQGLLSITFENVNDTIHIIVEDNGTLLSDEQLYKLQHRIQNNSEENEVTGIINIHRRLSLTYGEGSGLVVERSELNGLKVMICIRINDDTQLK</sequence>
<gene>
    <name evidence="8" type="ORF">NAG76_14920</name>
</gene>
<comment type="subcellular location">
    <subcellularLocation>
        <location evidence="1">Cell membrane</location>
        <topology evidence="1">Multi-pass membrane protein</topology>
    </subcellularLocation>
</comment>
<keyword evidence="5 6" id="KW-0472">Membrane</keyword>
<keyword evidence="8" id="KW-0418">Kinase</keyword>
<keyword evidence="4" id="KW-0808">Transferase</keyword>
<dbReference type="EMBL" id="CP097899">
    <property type="protein sequence ID" value="URN93128.1"/>
    <property type="molecule type" value="Genomic_DNA"/>
</dbReference>
<dbReference type="Pfam" id="PF06580">
    <property type="entry name" value="His_kinase"/>
    <property type="match status" value="1"/>
</dbReference>
<keyword evidence="6" id="KW-1133">Transmembrane helix</keyword>
<evidence type="ECO:0000256" key="4">
    <source>
        <dbReference type="ARBA" id="ARBA00022679"/>
    </source>
</evidence>
<evidence type="ECO:0000256" key="3">
    <source>
        <dbReference type="ARBA" id="ARBA00022553"/>
    </source>
</evidence>
<feature type="transmembrane region" description="Helical" evidence="6">
    <location>
        <begin position="288"/>
        <end position="308"/>
    </location>
</feature>
<protein>
    <submittedName>
        <fullName evidence="8">Histidine kinase</fullName>
    </submittedName>
</protein>
<evidence type="ECO:0000256" key="5">
    <source>
        <dbReference type="ARBA" id="ARBA00023136"/>
    </source>
</evidence>
<name>A0A9J6ZB02_9BACL</name>
<dbReference type="SUPFAM" id="SSF55874">
    <property type="entry name" value="ATPase domain of HSP90 chaperone/DNA topoisomerase II/histidine kinase"/>
    <property type="match status" value="1"/>
</dbReference>
<dbReference type="Gene3D" id="6.10.340.10">
    <property type="match status" value="1"/>
</dbReference>
<keyword evidence="3" id="KW-0597">Phosphoprotein</keyword>
<dbReference type="PROSITE" id="PS50885">
    <property type="entry name" value="HAMP"/>
    <property type="match status" value="1"/>
</dbReference>
<feature type="transmembrane region" description="Helical" evidence="6">
    <location>
        <begin position="12"/>
        <end position="36"/>
    </location>
</feature>
<dbReference type="InterPro" id="IPR010559">
    <property type="entry name" value="Sig_transdc_His_kin_internal"/>
</dbReference>
<feature type="domain" description="HAMP" evidence="7">
    <location>
        <begin position="309"/>
        <end position="361"/>
    </location>
</feature>
<dbReference type="InterPro" id="IPR050640">
    <property type="entry name" value="Bact_2-comp_sensor_kinase"/>
</dbReference>
<evidence type="ECO:0000256" key="1">
    <source>
        <dbReference type="ARBA" id="ARBA00004651"/>
    </source>
</evidence>
<dbReference type="Gene3D" id="3.30.565.10">
    <property type="entry name" value="Histidine kinase-like ATPase, C-terminal domain"/>
    <property type="match status" value="1"/>
</dbReference>
<evidence type="ECO:0000313" key="8">
    <source>
        <dbReference type="EMBL" id="URN93128.1"/>
    </source>
</evidence>
<evidence type="ECO:0000256" key="6">
    <source>
        <dbReference type="SAM" id="Phobius"/>
    </source>
</evidence>
<dbReference type="CDD" id="cd06225">
    <property type="entry name" value="HAMP"/>
    <property type="match status" value="1"/>
</dbReference>
<evidence type="ECO:0000256" key="2">
    <source>
        <dbReference type="ARBA" id="ARBA00022475"/>
    </source>
</evidence>
<organism evidence="8 9">
    <name type="scientific">Candidatus Pristimantibacillus lignocellulolyticus</name>
    <dbReference type="NCBI Taxonomy" id="2994561"/>
    <lineage>
        <taxon>Bacteria</taxon>
        <taxon>Bacillati</taxon>
        <taxon>Bacillota</taxon>
        <taxon>Bacilli</taxon>
        <taxon>Bacillales</taxon>
        <taxon>Paenibacillaceae</taxon>
        <taxon>Candidatus Pristimantibacillus</taxon>
    </lineage>
</organism>
<evidence type="ECO:0000259" key="7">
    <source>
        <dbReference type="PROSITE" id="PS50885"/>
    </source>
</evidence>
<evidence type="ECO:0000313" key="9">
    <source>
        <dbReference type="Proteomes" id="UP001056756"/>
    </source>
</evidence>
<reference evidence="8" key="1">
    <citation type="submission" date="2022-05" db="EMBL/GenBank/DDBJ databases">
        <title>Novel bacterial taxa in a minimal lignocellulolytic consortium and its capacity to transform plastics disclosed by genome-resolved metagenomics.</title>
        <authorList>
            <person name="Rodriguez C.A.D."/>
            <person name="Diaz-Garcia L."/>
            <person name="Herrera K."/>
            <person name="Tarazona N.A."/>
            <person name="Sproer C."/>
            <person name="Overmann J."/>
            <person name="Jimenez D.J."/>
        </authorList>
    </citation>
    <scope>NUCLEOTIDE SEQUENCE</scope>
    <source>
        <strain evidence="8">MAG5</strain>
    </source>
</reference>
<dbReference type="PANTHER" id="PTHR34220:SF7">
    <property type="entry name" value="SENSOR HISTIDINE KINASE YPDA"/>
    <property type="match status" value="1"/>
</dbReference>
<dbReference type="InterPro" id="IPR003660">
    <property type="entry name" value="HAMP_dom"/>
</dbReference>
<proteinExistence type="predicted"/>
<dbReference type="Proteomes" id="UP001056756">
    <property type="component" value="Chromosome"/>
</dbReference>
<dbReference type="PANTHER" id="PTHR34220">
    <property type="entry name" value="SENSOR HISTIDINE KINASE YPDA"/>
    <property type="match status" value="1"/>
</dbReference>
<dbReference type="AlphaFoldDB" id="A0A9J6ZB02"/>
<dbReference type="SUPFAM" id="SSF158472">
    <property type="entry name" value="HAMP domain-like"/>
    <property type="match status" value="1"/>
</dbReference>
<dbReference type="Pfam" id="PF00672">
    <property type="entry name" value="HAMP"/>
    <property type="match status" value="1"/>
</dbReference>